<evidence type="ECO:0000256" key="4">
    <source>
        <dbReference type="SAM" id="Phobius"/>
    </source>
</evidence>
<dbReference type="Gene3D" id="2.30.30.40">
    <property type="entry name" value="SH3 Domains"/>
    <property type="match status" value="1"/>
</dbReference>
<evidence type="ECO:0000256" key="1">
    <source>
        <dbReference type="ARBA" id="ARBA00022737"/>
    </source>
</evidence>
<feature type="repeat" description="TPR" evidence="3">
    <location>
        <begin position="58"/>
        <end position="91"/>
    </location>
</feature>
<dbReference type="InterPro" id="IPR013105">
    <property type="entry name" value="TPR_2"/>
</dbReference>
<organism evidence="6 7">
    <name type="scientific">Porphyromonas gingivicanis</name>
    <dbReference type="NCBI Taxonomy" id="266762"/>
    <lineage>
        <taxon>Bacteria</taxon>
        <taxon>Pseudomonadati</taxon>
        <taxon>Bacteroidota</taxon>
        <taxon>Bacteroidia</taxon>
        <taxon>Bacteroidales</taxon>
        <taxon>Porphyromonadaceae</taxon>
        <taxon>Porphyromonas</taxon>
    </lineage>
</organism>
<proteinExistence type="predicted"/>
<dbReference type="EMBL" id="JQZW01000008">
    <property type="protein sequence ID" value="KGN97929.1"/>
    <property type="molecule type" value="Genomic_DNA"/>
</dbReference>
<dbReference type="Proteomes" id="UP000030134">
    <property type="component" value="Unassembled WGS sequence"/>
</dbReference>
<sequence>MKHTILLLSLLLSLSLNIMKGENSKIQKAQKHYEQKEYALAIESYCEMLDDPSQRENTTLYYNLGNAYYRHGQLGLAILNYERALRIVPQNKAIRHNLMIANNEITNPIEYPISYLSSIKSLLFQRISTRVIIIIAFLLFALLLIGILFFLLGSRRVERQIGFYTALVSFFLFIVAQVLLYSLHQQYKNPHEAIVLEGKVAVKSSPEIGSTSLITLYEGSKITIVDSYTDKQWVAIELPDNKLGWLERNSIATIYPFSTTK</sequence>
<accession>A0A0A2GBW2</accession>
<evidence type="ECO:0000256" key="3">
    <source>
        <dbReference type="PROSITE-ProRule" id="PRU00339"/>
    </source>
</evidence>
<comment type="caution">
    <text evidence="6">The sequence shown here is derived from an EMBL/GenBank/DDBJ whole genome shotgun (WGS) entry which is preliminary data.</text>
</comment>
<dbReference type="Gene3D" id="1.25.40.10">
    <property type="entry name" value="Tetratricopeptide repeat domain"/>
    <property type="match status" value="1"/>
</dbReference>
<keyword evidence="1" id="KW-0677">Repeat</keyword>
<evidence type="ECO:0000313" key="7">
    <source>
        <dbReference type="Proteomes" id="UP000030134"/>
    </source>
</evidence>
<keyword evidence="5" id="KW-0732">Signal</keyword>
<dbReference type="OrthoDB" id="9776208at2"/>
<feature type="chain" id="PRO_5001987771" evidence="5">
    <location>
        <begin position="21"/>
        <end position="261"/>
    </location>
</feature>
<feature type="transmembrane region" description="Helical" evidence="4">
    <location>
        <begin position="163"/>
        <end position="183"/>
    </location>
</feature>
<keyword evidence="4" id="KW-1133">Transmembrane helix</keyword>
<evidence type="ECO:0000313" key="6">
    <source>
        <dbReference type="EMBL" id="KGN97929.1"/>
    </source>
</evidence>
<dbReference type="AlphaFoldDB" id="A0A0A2GBW2"/>
<keyword evidence="4" id="KW-0472">Membrane</keyword>
<dbReference type="Pfam" id="PF07719">
    <property type="entry name" value="TPR_2"/>
    <property type="match status" value="1"/>
</dbReference>
<feature type="transmembrane region" description="Helical" evidence="4">
    <location>
        <begin position="131"/>
        <end position="151"/>
    </location>
</feature>
<evidence type="ECO:0000256" key="2">
    <source>
        <dbReference type="ARBA" id="ARBA00022803"/>
    </source>
</evidence>
<gene>
    <name evidence="6" type="ORF">HQ36_03085</name>
</gene>
<feature type="signal peptide" evidence="5">
    <location>
        <begin position="1"/>
        <end position="20"/>
    </location>
</feature>
<dbReference type="STRING" id="266762.HQ36_03085"/>
<keyword evidence="7" id="KW-1185">Reference proteome</keyword>
<keyword evidence="4" id="KW-0812">Transmembrane</keyword>
<evidence type="ECO:0000256" key="5">
    <source>
        <dbReference type="SAM" id="SignalP"/>
    </source>
</evidence>
<name>A0A0A2GBW2_9PORP</name>
<dbReference type="PROSITE" id="PS50293">
    <property type="entry name" value="TPR_REGION"/>
    <property type="match status" value="1"/>
</dbReference>
<dbReference type="InterPro" id="IPR019734">
    <property type="entry name" value="TPR_rpt"/>
</dbReference>
<protein>
    <submittedName>
        <fullName evidence="6">Uncharacterized protein</fullName>
    </submittedName>
</protein>
<reference evidence="6 7" key="1">
    <citation type="submission" date="2014-08" db="EMBL/GenBank/DDBJ databases">
        <title>Porphyromonas gingivicanis strain:COT-022_OH1391 Genome sequencing.</title>
        <authorList>
            <person name="Wallis C."/>
            <person name="Deusch O."/>
            <person name="O'Flynn C."/>
            <person name="Davis I."/>
            <person name="Jospin G."/>
            <person name="Darling A.E."/>
            <person name="Coil D.A."/>
            <person name="Alexiev A."/>
            <person name="Horsfall A."/>
            <person name="Kirkwood N."/>
            <person name="Harris S."/>
            <person name="Eisen J.A."/>
        </authorList>
    </citation>
    <scope>NUCLEOTIDE SEQUENCE [LARGE SCALE GENOMIC DNA]</scope>
    <source>
        <strain evidence="7">COT-022 OH1391</strain>
    </source>
</reference>
<dbReference type="eggNOG" id="COG0457">
    <property type="taxonomic scope" value="Bacteria"/>
</dbReference>
<keyword evidence="2 3" id="KW-0802">TPR repeat</keyword>
<dbReference type="InterPro" id="IPR011990">
    <property type="entry name" value="TPR-like_helical_dom_sf"/>
</dbReference>
<dbReference type="SMART" id="SM00028">
    <property type="entry name" value="TPR"/>
    <property type="match status" value="1"/>
</dbReference>
<dbReference type="RefSeq" id="WP_036883389.1">
    <property type="nucleotide sequence ID" value="NZ_JQZW01000008.1"/>
</dbReference>
<dbReference type="SUPFAM" id="SSF48452">
    <property type="entry name" value="TPR-like"/>
    <property type="match status" value="1"/>
</dbReference>
<dbReference type="PROSITE" id="PS50005">
    <property type="entry name" value="TPR"/>
    <property type="match status" value="1"/>
</dbReference>